<dbReference type="EC" id="3.1.26.4" evidence="4 10"/>
<dbReference type="SUPFAM" id="SSF53098">
    <property type="entry name" value="Ribonuclease H-like"/>
    <property type="match status" value="1"/>
</dbReference>
<dbReference type="InterPro" id="IPR009027">
    <property type="entry name" value="Ribosomal_bL9/RNase_H1_N"/>
</dbReference>
<dbReference type="InterPro" id="IPR017067">
    <property type="entry name" value="RNase_H1_euk"/>
</dbReference>
<feature type="region of interest" description="Disordered" evidence="11">
    <location>
        <begin position="60"/>
        <end position="86"/>
    </location>
</feature>
<dbReference type="InterPro" id="IPR050092">
    <property type="entry name" value="RNase_H"/>
</dbReference>
<dbReference type="PANTHER" id="PTHR10642:SF26">
    <property type="entry name" value="RIBONUCLEASE H1"/>
    <property type="match status" value="1"/>
</dbReference>
<evidence type="ECO:0000313" key="13">
    <source>
        <dbReference type="EMBL" id="QID87373.1"/>
    </source>
</evidence>
<protein>
    <recommendedName>
        <fullName evidence="4 10">Ribonuclease H</fullName>
        <shortName evidence="10">RNase H</shortName>
        <ecNumber evidence="4 10">3.1.26.4</ecNumber>
    </recommendedName>
</protein>
<evidence type="ECO:0000256" key="10">
    <source>
        <dbReference type="PIRNR" id="PIRNR036852"/>
    </source>
</evidence>
<reference evidence="13 14" key="1">
    <citation type="journal article" date="2019" name="BMC Genomics">
        <title>Chromosome level assembly and comparative genome analysis confirm lager-brewing yeasts originated from a single hybridization.</title>
        <authorList>
            <person name="Salazar A.N."/>
            <person name="Gorter de Vries A.R."/>
            <person name="van den Broek M."/>
            <person name="Brouwers N."/>
            <person name="de la Torre Cortes P."/>
            <person name="Kuijpers N.G.A."/>
            <person name="Daran J.G."/>
            <person name="Abeel T."/>
        </authorList>
    </citation>
    <scope>NUCLEOTIDE SEQUENCE [LARGE SCALE GENOMIC DNA]</scope>
    <source>
        <strain evidence="13 14">CBS 1483</strain>
    </source>
</reference>
<evidence type="ECO:0000259" key="12">
    <source>
        <dbReference type="PROSITE" id="PS50879"/>
    </source>
</evidence>
<dbReference type="FunFam" id="3.30.420.10:FF:000090">
    <property type="entry name" value="Ribonuclease H"/>
    <property type="match status" value="1"/>
</dbReference>
<dbReference type="OrthoDB" id="407198at2759"/>
<keyword evidence="9 10" id="KW-0460">Magnesium</keyword>
<name>A0A6C1EEV5_SACPS</name>
<feature type="domain" description="RNase H type-1" evidence="12">
    <location>
        <begin position="185"/>
        <end position="347"/>
    </location>
</feature>
<evidence type="ECO:0000256" key="1">
    <source>
        <dbReference type="ARBA" id="ARBA00000077"/>
    </source>
</evidence>
<evidence type="ECO:0000256" key="6">
    <source>
        <dbReference type="ARBA" id="ARBA00022723"/>
    </source>
</evidence>
<evidence type="ECO:0000313" key="14">
    <source>
        <dbReference type="Proteomes" id="UP000501346"/>
    </source>
</evidence>
<dbReference type="Pfam" id="PF01693">
    <property type="entry name" value="Cauli_VI"/>
    <property type="match status" value="2"/>
</dbReference>
<dbReference type="PROSITE" id="PS50879">
    <property type="entry name" value="RNASE_H_1"/>
    <property type="match status" value="1"/>
</dbReference>
<dbReference type="GO" id="GO:0000287">
    <property type="term" value="F:magnesium ion binding"/>
    <property type="evidence" value="ECO:0007669"/>
    <property type="project" value="UniProtKB-UniRule"/>
</dbReference>
<accession>A0A6C1EEV5</accession>
<feature type="compositionally biased region" description="Polar residues" evidence="11">
    <location>
        <begin position="60"/>
        <end position="72"/>
    </location>
</feature>
<keyword evidence="7 10" id="KW-0255">Endonuclease</keyword>
<comment type="catalytic activity">
    <reaction evidence="1 10">
        <text>Endonucleolytic cleavage to 5'-phosphomonoester.</text>
        <dbReference type="EC" id="3.1.26.4"/>
    </reaction>
</comment>
<keyword evidence="5 10" id="KW-0540">Nuclease</keyword>
<evidence type="ECO:0000256" key="5">
    <source>
        <dbReference type="ARBA" id="ARBA00022722"/>
    </source>
</evidence>
<evidence type="ECO:0000256" key="2">
    <source>
        <dbReference type="ARBA" id="ARBA00001946"/>
    </source>
</evidence>
<sequence length="349" mass="39429">MARQGGFYAVRKGRETGIFNSWDECKSQVNGYGGAIYKKFDNYGEAKSFVGQSNNASDYRSSDRFANSNISKPHSRRKPSHGLNAPSSFYSSLTPSPASASYSVNKSAFYSVKSINPEVESKIFNNWNDCQNYVKRKRGITFKKFEDQSAAENFINGISVHDYKLMNISKDTFESNYKHSNSVRYDKSMNVYCDGSSLGNGTSSSRAGYGAYFEGAPEDNISEPLISGAQTNNRAEIEAVSEALKKIWHNLTTKEDKINYQIKTDSEYVAKLLNDRYMTYDDRKLKELPNSDLVIPLVERFVKVKKYYELNKNSFKNDGKFQIEWVKGHAGEPGNEMADFLAKNGASRR</sequence>
<dbReference type="Pfam" id="PF00075">
    <property type="entry name" value="RNase_H"/>
    <property type="match status" value="1"/>
</dbReference>
<dbReference type="GO" id="GO:0004523">
    <property type="term" value="F:RNA-DNA hybrid ribonuclease activity"/>
    <property type="evidence" value="ECO:0007669"/>
    <property type="project" value="UniProtKB-UniRule"/>
</dbReference>
<evidence type="ECO:0000256" key="3">
    <source>
        <dbReference type="ARBA" id="ARBA00005300"/>
    </source>
</evidence>
<dbReference type="InterPro" id="IPR036397">
    <property type="entry name" value="RNaseH_sf"/>
</dbReference>
<dbReference type="InterPro" id="IPR011320">
    <property type="entry name" value="RNase_H1_N"/>
</dbReference>
<dbReference type="PANTHER" id="PTHR10642">
    <property type="entry name" value="RIBONUCLEASE H1"/>
    <property type="match status" value="1"/>
</dbReference>
<gene>
    <name evidence="13" type="primary">RNH1_2</name>
    <name evidence="13" type="ORF">GRS66_010046</name>
</gene>
<dbReference type="CDD" id="cd09280">
    <property type="entry name" value="RNase_HI_eukaryote_like"/>
    <property type="match status" value="1"/>
</dbReference>
<dbReference type="GO" id="GO:0043137">
    <property type="term" value="P:DNA replication, removal of RNA primer"/>
    <property type="evidence" value="ECO:0007669"/>
    <property type="project" value="TreeGrafter"/>
</dbReference>
<evidence type="ECO:0000256" key="8">
    <source>
        <dbReference type="ARBA" id="ARBA00022801"/>
    </source>
</evidence>
<dbReference type="PIRSF" id="PIRSF036852">
    <property type="entry name" value="Ribonuclease_H1_euk"/>
    <property type="match status" value="1"/>
</dbReference>
<keyword evidence="8 10" id="KW-0378">Hydrolase</keyword>
<evidence type="ECO:0000256" key="7">
    <source>
        <dbReference type="ARBA" id="ARBA00022759"/>
    </source>
</evidence>
<comment type="similarity">
    <text evidence="3 10">Belongs to the RNase H family.</text>
</comment>
<dbReference type="EMBL" id="CP049010">
    <property type="protein sequence ID" value="QID87373.1"/>
    <property type="molecule type" value="Genomic_DNA"/>
</dbReference>
<dbReference type="Gene3D" id="3.40.970.10">
    <property type="entry name" value="Ribonuclease H1, N-terminal domain"/>
    <property type="match status" value="2"/>
</dbReference>
<dbReference type="AlphaFoldDB" id="A0A6C1EEV5"/>
<keyword evidence="14" id="KW-1185">Reference proteome</keyword>
<evidence type="ECO:0000256" key="11">
    <source>
        <dbReference type="SAM" id="MobiDB-lite"/>
    </source>
</evidence>
<evidence type="ECO:0000256" key="4">
    <source>
        <dbReference type="ARBA" id="ARBA00012180"/>
    </source>
</evidence>
<dbReference type="InterPro" id="IPR012337">
    <property type="entry name" value="RNaseH-like_sf"/>
</dbReference>
<dbReference type="Proteomes" id="UP000501346">
    <property type="component" value="Chromosome SeXIII-ScXIII"/>
</dbReference>
<organism evidence="13 14">
    <name type="scientific">Saccharomyces pastorianus</name>
    <name type="common">Lager yeast</name>
    <name type="synonym">Saccharomyces cerevisiae x Saccharomyces eubayanus</name>
    <dbReference type="NCBI Taxonomy" id="27292"/>
    <lineage>
        <taxon>Eukaryota</taxon>
        <taxon>Fungi</taxon>
        <taxon>Dikarya</taxon>
        <taxon>Ascomycota</taxon>
        <taxon>Saccharomycotina</taxon>
        <taxon>Saccharomycetes</taxon>
        <taxon>Saccharomycetales</taxon>
        <taxon>Saccharomycetaceae</taxon>
        <taxon>Saccharomyces</taxon>
    </lineage>
</organism>
<dbReference type="GO" id="GO:0003676">
    <property type="term" value="F:nucleic acid binding"/>
    <property type="evidence" value="ECO:0007669"/>
    <property type="project" value="UniProtKB-UniRule"/>
</dbReference>
<comment type="function">
    <text evidence="10">Endonuclease that specifically degrades the RNA of RNA-DNA hybrids.</text>
</comment>
<dbReference type="InterPro" id="IPR037056">
    <property type="entry name" value="RNase_H1_N_sf"/>
</dbReference>
<comment type="cofactor">
    <cofactor evidence="2 10">
        <name>Mg(2+)</name>
        <dbReference type="ChEBI" id="CHEBI:18420"/>
    </cofactor>
</comment>
<dbReference type="Gene3D" id="3.30.420.10">
    <property type="entry name" value="Ribonuclease H-like superfamily/Ribonuclease H"/>
    <property type="match status" value="1"/>
</dbReference>
<evidence type="ECO:0000256" key="9">
    <source>
        <dbReference type="ARBA" id="ARBA00022842"/>
    </source>
</evidence>
<dbReference type="SUPFAM" id="SSF55658">
    <property type="entry name" value="L9 N-domain-like"/>
    <property type="match status" value="2"/>
</dbReference>
<proteinExistence type="inferred from homology"/>
<keyword evidence="6 10" id="KW-0479">Metal-binding</keyword>
<dbReference type="FunFam" id="3.40.970.10:FF:000001">
    <property type="entry name" value="Ribonuclease H1"/>
    <property type="match status" value="1"/>
</dbReference>
<dbReference type="InterPro" id="IPR002156">
    <property type="entry name" value="RNaseH_domain"/>
</dbReference>